<dbReference type="SFLD" id="SFLDG01129">
    <property type="entry name" value="C1.5:_HAD__Beta-PGM__Phosphata"/>
    <property type="match status" value="1"/>
</dbReference>
<accession>A0A916Y543</accession>
<comment type="caution">
    <text evidence="1">The sequence shown here is derived from an EMBL/GenBank/DDBJ whole genome shotgun (WGS) entry which is preliminary data.</text>
</comment>
<dbReference type="InterPro" id="IPR041492">
    <property type="entry name" value="HAD_2"/>
</dbReference>
<dbReference type="InterPro" id="IPR023214">
    <property type="entry name" value="HAD_sf"/>
</dbReference>
<gene>
    <name evidence="1" type="primary">ppaX</name>
    <name evidence="1" type="ORF">GCM10010915_09860</name>
</gene>
<dbReference type="Proteomes" id="UP000633205">
    <property type="component" value="Unassembled WGS sequence"/>
</dbReference>
<organism evidence="1 2">
    <name type="scientific">Microbacterium faecale</name>
    <dbReference type="NCBI Taxonomy" id="1804630"/>
    <lineage>
        <taxon>Bacteria</taxon>
        <taxon>Bacillati</taxon>
        <taxon>Actinomycetota</taxon>
        <taxon>Actinomycetes</taxon>
        <taxon>Micrococcales</taxon>
        <taxon>Microbacteriaceae</taxon>
        <taxon>Microbacterium</taxon>
    </lineage>
</organism>
<reference evidence="1" key="2">
    <citation type="submission" date="2020-09" db="EMBL/GenBank/DDBJ databases">
        <authorList>
            <person name="Sun Q."/>
            <person name="Zhou Y."/>
        </authorList>
    </citation>
    <scope>NUCLEOTIDE SEQUENCE</scope>
    <source>
        <strain evidence="1">CGMCC 1.15152</strain>
    </source>
</reference>
<dbReference type="PANTHER" id="PTHR43434">
    <property type="entry name" value="PHOSPHOGLYCOLATE PHOSPHATASE"/>
    <property type="match status" value="1"/>
</dbReference>
<dbReference type="InterPro" id="IPR006439">
    <property type="entry name" value="HAD-SF_hydro_IA"/>
</dbReference>
<dbReference type="PANTHER" id="PTHR43434:SF1">
    <property type="entry name" value="PHOSPHOGLYCOLATE PHOSPHATASE"/>
    <property type="match status" value="1"/>
</dbReference>
<dbReference type="AlphaFoldDB" id="A0A916Y543"/>
<evidence type="ECO:0000313" key="1">
    <source>
        <dbReference type="EMBL" id="GGD31570.1"/>
    </source>
</evidence>
<sequence>MSAYNAVLAVIFDLEGTLLNSAEMIRSALDDACRGTGESRPWSFLDLRDPITTVRRARGDIDVLLHSIRNADLEPLPGVVDALQSLQVDCTLAVATNARREVTEALLERSGLAPYFTAIVSVDDVRLAKSDPEAIHRACSWLGVAASQAIVVGDSLADLVAARAAGARGVHAAWTGAASLGTELVASHPQDLRDFVSPSGMRDDGRPAVRISAARSG</sequence>
<dbReference type="EMBL" id="BMHO01000001">
    <property type="protein sequence ID" value="GGD31570.1"/>
    <property type="molecule type" value="Genomic_DNA"/>
</dbReference>
<keyword evidence="2" id="KW-1185">Reference proteome</keyword>
<protein>
    <submittedName>
        <fullName evidence="1">Pyrophosphatase PpaX</fullName>
    </submittedName>
</protein>
<name>A0A916Y543_9MICO</name>
<dbReference type="InterPro" id="IPR050155">
    <property type="entry name" value="HAD-like_hydrolase_sf"/>
</dbReference>
<reference evidence="1" key="1">
    <citation type="journal article" date="2014" name="Int. J. Syst. Evol. Microbiol.">
        <title>Complete genome sequence of Corynebacterium casei LMG S-19264T (=DSM 44701T), isolated from a smear-ripened cheese.</title>
        <authorList>
            <consortium name="US DOE Joint Genome Institute (JGI-PGF)"/>
            <person name="Walter F."/>
            <person name="Albersmeier A."/>
            <person name="Kalinowski J."/>
            <person name="Ruckert C."/>
        </authorList>
    </citation>
    <scope>NUCLEOTIDE SEQUENCE</scope>
    <source>
        <strain evidence="1">CGMCC 1.15152</strain>
    </source>
</reference>
<dbReference type="Pfam" id="PF13419">
    <property type="entry name" value="HAD_2"/>
    <property type="match status" value="1"/>
</dbReference>
<proteinExistence type="predicted"/>
<dbReference type="RefSeq" id="WP_188711170.1">
    <property type="nucleotide sequence ID" value="NZ_BMHO01000001.1"/>
</dbReference>
<dbReference type="NCBIfam" id="TIGR01509">
    <property type="entry name" value="HAD-SF-IA-v3"/>
    <property type="match status" value="1"/>
</dbReference>
<dbReference type="SFLD" id="SFLDS00003">
    <property type="entry name" value="Haloacid_Dehalogenase"/>
    <property type="match status" value="1"/>
</dbReference>
<dbReference type="SUPFAM" id="SSF56784">
    <property type="entry name" value="HAD-like"/>
    <property type="match status" value="1"/>
</dbReference>
<dbReference type="InterPro" id="IPR036412">
    <property type="entry name" value="HAD-like_sf"/>
</dbReference>
<dbReference type="GO" id="GO:0006281">
    <property type="term" value="P:DNA repair"/>
    <property type="evidence" value="ECO:0007669"/>
    <property type="project" value="TreeGrafter"/>
</dbReference>
<dbReference type="Gene3D" id="3.40.50.1000">
    <property type="entry name" value="HAD superfamily/HAD-like"/>
    <property type="match status" value="1"/>
</dbReference>
<dbReference type="NCBIfam" id="TIGR01549">
    <property type="entry name" value="HAD-SF-IA-v1"/>
    <property type="match status" value="1"/>
</dbReference>
<dbReference type="GO" id="GO:0008967">
    <property type="term" value="F:phosphoglycolate phosphatase activity"/>
    <property type="evidence" value="ECO:0007669"/>
    <property type="project" value="TreeGrafter"/>
</dbReference>
<evidence type="ECO:0000313" key="2">
    <source>
        <dbReference type="Proteomes" id="UP000633205"/>
    </source>
</evidence>